<keyword evidence="4 7" id="KW-0812">Transmembrane</keyword>
<dbReference type="PANTHER" id="PTHR30576">
    <property type="entry name" value="COLANIC BIOSYNTHESIS UDP-GLUCOSE LIPID CARRIER TRANSFERASE"/>
    <property type="match status" value="1"/>
</dbReference>
<protein>
    <recommendedName>
        <fullName evidence="8">Bacterial sugar transferase domain-containing protein</fullName>
    </recommendedName>
</protein>
<evidence type="ECO:0000256" key="3">
    <source>
        <dbReference type="ARBA" id="ARBA00022679"/>
    </source>
</evidence>
<name>A0A0F9AFY9_9ZZZZ</name>
<comment type="caution">
    <text evidence="9">The sequence shown here is derived from an EMBL/GenBank/DDBJ whole genome shotgun (WGS) entry which is preliminary data.</text>
</comment>
<dbReference type="PANTHER" id="PTHR30576:SF4">
    <property type="entry name" value="UNDECAPRENYL-PHOSPHATE GALACTOSE PHOSPHOTRANSFERASE"/>
    <property type="match status" value="1"/>
</dbReference>
<evidence type="ECO:0000256" key="1">
    <source>
        <dbReference type="ARBA" id="ARBA00004236"/>
    </source>
</evidence>
<sequence length="234" mass="26248">MSMDTNTDTLVTHQRIALSRSATWLNRGDRDGLPFWKLAMDKTIAALVLLMVAPIFLIVAAVILLRDGNPVFFGHSRVGRNGRTFRCYKFRTMVRDADVQLSRLLAIDPIAREEWQTERKLTRDPRVNAFGRLLRKSSIDELPQLWNVLRGDMSLVGPRPVTSDESEKYGEAFSTYTKVRPGVTGAWQVSGRNETSYAERVKLDVDYVQTQSLRGDITILAKTAGVVLFGTGAS</sequence>
<evidence type="ECO:0000256" key="7">
    <source>
        <dbReference type="SAM" id="Phobius"/>
    </source>
</evidence>
<evidence type="ECO:0000256" key="5">
    <source>
        <dbReference type="ARBA" id="ARBA00022989"/>
    </source>
</evidence>
<reference evidence="9" key="1">
    <citation type="journal article" date="2015" name="Nature">
        <title>Complex archaea that bridge the gap between prokaryotes and eukaryotes.</title>
        <authorList>
            <person name="Spang A."/>
            <person name="Saw J.H."/>
            <person name="Jorgensen S.L."/>
            <person name="Zaremba-Niedzwiedzka K."/>
            <person name="Martijn J."/>
            <person name="Lind A.E."/>
            <person name="van Eijk R."/>
            <person name="Schleper C."/>
            <person name="Guy L."/>
            <person name="Ettema T.J."/>
        </authorList>
    </citation>
    <scope>NUCLEOTIDE SEQUENCE</scope>
</reference>
<keyword evidence="2" id="KW-1003">Cell membrane</keyword>
<organism evidence="9">
    <name type="scientific">marine sediment metagenome</name>
    <dbReference type="NCBI Taxonomy" id="412755"/>
    <lineage>
        <taxon>unclassified sequences</taxon>
        <taxon>metagenomes</taxon>
        <taxon>ecological metagenomes</taxon>
    </lineage>
</organism>
<dbReference type="GO" id="GO:0016780">
    <property type="term" value="F:phosphotransferase activity, for other substituted phosphate groups"/>
    <property type="evidence" value="ECO:0007669"/>
    <property type="project" value="TreeGrafter"/>
</dbReference>
<feature type="domain" description="Bacterial sugar transferase" evidence="8">
    <location>
        <begin position="37"/>
        <end position="228"/>
    </location>
</feature>
<accession>A0A0F9AFY9</accession>
<gene>
    <name evidence="9" type="ORF">LCGC14_2577100</name>
</gene>
<dbReference type="InterPro" id="IPR003362">
    <property type="entry name" value="Bact_transf"/>
</dbReference>
<dbReference type="EMBL" id="LAZR01042926">
    <property type="protein sequence ID" value="KKL08315.1"/>
    <property type="molecule type" value="Genomic_DNA"/>
</dbReference>
<keyword evidence="3" id="KW-0808">Transferase</keyword>
<dbReference type="GO" id="GO:0005886">
    <property type="term" value="C:plasma membrane"/>
    <property type="evidence" value="ECO:0007669"/>
    <property type="project" value="UniProtKB-SubCell"/>
</dbReference>
<dbReference type="AlphaFoldDB" id="A0A0F9AFY9"/>
<feature type="transmembrane region" description="Helical" evidence="7">
    <location>
        <begin position="44"/>
        <end position="65"/>
    </location>
</feature>
<keyword evidence="6 7" id="KW-0472">Membrane</keyword>
<comment type="subcellular location">
    <subcellularLocation>
        <location evidence="1">Cell membrane</location>
    </subcellularLocation>
</comment>
<evidence type="ECO:0000313" key="9">
    <source>
        <dbReference type="EMBL" id="KKL08315.1"/>
    </source>
</evidence>
<evidence type="ECO:0000259" key="8">
    <source>
        <dbReference type="Pfam" id="PF02397"/>
    </source>
</evidence>
<proteinExistence type="predicted"/>
<keyword evidence="5 7" id="KW-1133">Transmembrane helix</keyword>
<dbReference type="Pfam" id="PF02397">
    <property type="entry name" value="Bac_transf"/>
    <property type="match status" value="1"/>
</dbReference>
<evidence type="ECO:0000256" key="2">
    <source>
        <dbReference type="ARBA" id="ARBA00022475"/>
    </source>
</evidence>
<evidence type="ECO:0000256" key="4">
    <source>
        <dbReference type="ARBA" id="ARBA00022692"/>
    </source>
</evidence>
<evidence type="ECO:0000256" key="6">
    <source>
        <dbReference type="ARBA" id="ARBA00023136"/>
    </source>
</evidence>